<feature type="domain" description="Flagellar hook-associated protein 1 D2-like" evidence="9">
    <location>
        <begin position="335"/>
        <end position="415"/>
    </location>
</feature>
<proteinExistence type="inferred from homology"/>
<name>A0A0N0I9N3_9GAMM</name>
<reference evidence="11 12" key="1">
    <citation type="submission" date="2015-07" db="EMBL/GenBank/DDBJ databases">
        <title>ATOL: Assembling a taxonomically balanced genome-scale reconstruction of the evolutionary history of the Enterobacteriaceae.</title>
        <authorList>
            <person name="Plunkett G.III."/>
            <person name="Neeno-Eckwall E.C."/>
            <person name="Glasner J.D."/>
            <person name="Perna N.T."/>
        </authorList>
    </citation>
    <scope>NUCLEOTIDE SEQUENCE [LARGE SCALE GENOMIC DNA]</scope>
    <source>
        <strain evidence="11 12">ATCC 35017</strain>
    </source>
</reference>
<evidence type="ECO:0000256" key="3">
    <source>
        <dbReference type="ARBA" id="ARBA00009677"/>
    </source>
</evidence>
<evidence type="ECO:0000259" key="9">
    <source>
        <dbReference type="Pfam" id="PF21158"/>
    </source>
</evidence>
<dbReference type="PRINTS" id="PR01005">
    <property type="entry name" value="FLGHOOKAP1"/>
</dbReference>
<dbReference type="GO" id="GO:0044780">
    <property type="term" value="P:bacterial-type flagellum assembly"/>
    <property type="evidence" value="ECO:0007669"/>
    <property type="project" value="InterPro"/>
</dbReference>
<evidence type="ECO:0000313" key="12">
    <source>
        <dbReference type="Proteomes" id="UP000053226"/>
    </source>
</evidence>
<comment type="similarity">
    <text evidence="3 7">Belongs to the flagella basal body rod proteins family.</text>
</comment>
<evidence type="ECO:0000256" key="2">
    <source>
        <dbReference type="ARBA" id="ARBA00004613"/>
    </source>
</evidence>
<evidence type="ECO:0000256" key="5">
    <source>
        <dbReference type="ARBA" id="ARBA00022525"/>
    </source>
</evidence>
<dbReference type="EMBL" id="LGAA01000022">
    <property type="protein sequence ID" value="KPD02332.1"/>
    <property type="molecule type" value="Genomic_DNA"/>
</dbReference>
<comment type="caution">
    <text evidence="11">The sequence shown here is derived from an EMBL/GenBank/DDBJ whole genome shotgun (WGS) entry which is preliminary data.</text>
</comment>
<keyword evidence="5 7" id="KW-0964">Secreted</keyword>
<dbReference type="PANTHER" id="PTHR30033:SF1">
    <property type="entry name" value="FLAGELLAR HOOK-ASSOCIATED PROTEIN 1"/>
    <property type="match status" value="1"/>
</dbReference>
<evidence type="ECO:0000256" key="6">
    <source>
        <dbReference type="ARBA" id="ARBA00023143"/>
    </source>
</evidence>
<dbReference type="InterPro" id="IPR053927">
    <property type="entry name" value="FlgK_helical"/>
</dbReference>
<dbReference type="AlphaFoldDB" id="A0A0N0I9N3"/>
<evidence type="ECO:0000259" key="8">
    <source>
        <dbReference type="Pfam" id="PF06429"/>
    </source>
</evidence>
<dbReference type="InterPro" id="IPR002371">
    <property type="entry name" value="FlgK"/>
</dbReference>
<keyword evidence="12" id="KW-1185">Reference proteome</keyword>
<evidence type="ECO:0000313" key="11">
    <source>
        <dbReference type="EMBL" id="KPD02332.1"/>
    </source>
</evidence>
<dbReference type="GO" id="GO:0009424">
    <property type="term" value="C:bacterial-type flagellum hook"/>
    <property type="evidence" value="ECO:0007669"/>
    <property type="project" value="UniProtKB-UniRule"/>
</dbReference>
<dbReference type="GO" id="GO:0005576">
    <property type="term" value="C:extracellular region"/>
    <property type="evidence" value="ECO:0007669"/>
    <property type="project" value="UniProtKB-SubCell"/>
</dbReference>
<dbReference type="Proteomes" id="UP000053226">
    <property type="component" value="Unassembled WGS sequence"/>
</dbReference>
<dbReference type="SUPFAM" id="SSF64518">
    <property type="entry name" value="Phase 1 flagellin"/>
    <property type="match status" value="1"/>
</dbReference>
<feature type="domain" description="Flagellar hook-associated protein FlgK helical" evidence="10">
    <location>
        <begin position="94"/>
        <end position="327"/>
    </location>
</feature>
<accession>A0A0N0I9N3</accession>
<keyword evidence="6 7" id="KW-0975">Bacterial flagellum</keyword>
<dbReference type="InterPro" id="IPR010930">
    <property type="entry name" value="Flg_bb/hook_C_dom"/>
</dbReference>
<dbReference type="Pfam" id="PF06429">
    <property type="entry name" value="Flg_bbr_C"/>
    <property type="match status" value="1"/>
</dbReference>
<keyword evidence="11" id="KW-0966">Cell projection</keyword>
<evidence type="ECO:0000259" key="10">
    <source>
        <dbReference type="Pfam" id="PF22638"/>
    </source>
</evidence>
<feature type="domain" description="Flagellar basal-body/hook protein C-terminal" evidence="8">
    <location>
        <begin position="509"/>
        <end position="547"/>
    </location>
</feature>
<evidence type="ECO:0000256" key="7">
    <source>
        <dbReference type="RuleBase" id="RU362065"/>
    </source>
</evidence>
<evidence type="ECO:0000256" key="1">
    <source>
        <dbReference type="ARBA" id="ARBA00004365"/>
    </source>
</evidence>
<dbReference type="Pfam" id="PF22638">
    <property type="entry name" value="FlgK_D1"/>
    <property type="match status" value="1"/>
</dbReference>
<dbReference type="OrthoDB" id="9802553at2"/>
<organism evidence="11 12">
    <name type="scientific">Moellerella wisconsensis ATCC 35017</name>
    <dbReference type="NCBI Taxonomy" id="1354267"/>
    <lineage>
        <taxon>Bacteria</taxon>
        <taxon>Pseudomonadati</taxon>
        <taxon>Pseudomonadota</taxon>
        <taxon>Gammaproteobacteria</taxon>
        <taxon>Enterobacterales</taxon>
        <taxon>Morganellaceae</taxon>
        <taxon>Moellerella</taxon>
    </lineage>
</organism>
<dbReference type="Pfam" id="PF21158">
    <property type="entry name" value="flgK_1st_1"/>
    <property type="match status" value="1"/>
</dbReference>
<keyword evidence="11" id="KW-0282">Flagellum</keyword>
<protein>
    <recommendedName>
        <fullName evidence="4 7">Flagellar hook-associated protein 1</fullName>
        <shortName evidence="7">HAP1</shortName>
    </recommendedName>
</protein>
<dbReference type="GO" id="GO:0005198">
    <property type="term" value="F:structural molecule activity"/>
    <property type="evidence" value="ECO:0007669"/>
    <property type="project" value="UniProtKB-UniRule"/>
</dbReference>
<gene>
    <name evidence="7" type="primary">flgK</name>
    <name evidence="11" type="ORF">M992_2335</name>
</gene>
<sequence>MSNNLLNIAMSGINSANTAMSTIGNNISSSKVDGYKRQTAIMSANNGLKTADGYLGTGAHISKIQREYDSLIDKQYNKSLSNLGMSEVFFQQSQQISKLFAESDSDINSQLNQFFKSIATLSGNAGDQTSRLQVLNDGEDLVNRFKFMDNQLTEEERNSNERVTDYADQVSTLASQIAKLNHDIFNAKSANSIEPFDMLNQREIFIHDLSRLVEVKNEEVDGFINLSLSNGMDLVYQDKNIDLVAFNSNSDSSKVIVGVKNDLGVVKELTLAALGSGKIVGELKYRNQVIDSANNQLNQTALIFAESMNQVHKKGFDLNNAAGIDMFTYGQPEIIANSKNSREDHFTVTFDTSKIGDVQASEYTITRKGSDWEINRLSDNTQIHPHILASGNFEFDGLVVTPPTRPLSQEGDSYQLITVQNAIPDLKLNIISPDKIAAKANRNNGADNAQNLNEIFNLQQEHRINGKKSFAESLISLSTSVGDKANKASSDYTNKLAITKSLFAKQESISGVNLDEEYLELNTILQYYQANAKVLATANQLFDILINNLK</sequence>
<comment type="subcellular location">
    <subcellularLocation>
        <location evidence="1 7">Bacterial flagellum</location>
    </subcellularLocation>
    <subcellularLocation>
        <location evidence="2 7">Secreted</location>
    </subcellularLocation>
</comment>
<keyword evidence="11" id="KW-0969">Cilium</keyword>
<dbReference type="NCBIfam" id="TIGR02492">
    <property type="entry name" value="flgK_ends"/>
    <property type="match status" value="1"/>
</dbReference>
<evidence type="ECO:0000256" key="4">
    <source>
        <dbReference type="ARBA" id="ARBA00016244"/>
    </source>
</evidence>
<dbReference type="InterPro" id="IPR049119">
    <property type="entry name" value="FlgK_D2-like"/>
</dbReference>
<dbReference type="RefSeq" id="WP_053908749.1">
    <property type="nucleotide sequence ID" value="NZ_CAWMUS010000022.1"/>
</dbReference>
<dbReference type="PANTHER" id="PTHR30033">
    <property type="entry name" value="FLAGELLAR HOOK-ASSOCIATED PROTEIN 1"/>
    <property type="match status" value="1"/>
</dbReference>